<organism evidence="2 3">
    <name type="scientific">Microbacterium faecale</name>
    <dbReference type="NCBI Taxonomy" id="1804630"/>
    <lineage>
        <taxon>Bacteria</taxon>
        <taxon>Bacillati</taxon>
        <taxon>Actinomycetota</taxon>
        <taxon>Actinomycetes</taxon>
        <taxon>Micrococcales</taxon>
        <taxon>Microbacteriaceae</taxon>
        <taxon>Microbacterium</taxon>
    </lineage>
</organism>
<accession>A0A916Y824</accession>
<comment type="caution">
    <text evidence="2">The sequence shown here is derived from an EMBL/GenBank/DDBJ whole genome shotgun (WGS) entry which is preliminary data.</text>
</comment>
<feature type="domain" description="AB hydrolase-1" evidence="1">
    <location>
        <begin position="25"/>
        <end position="184"/>
    </location>
</feature>
<sequence>MLMGERHITVDEYTLNVAEGPDNGPPLVLLHGQAARWQDHRRVLPDLVVRYRVIAIDVPGHGGSDNLPADEYTCVGVAALLAAAIEQVTDDPVLLAGHSSGGVLALAIAAAYPHLVRGLLLEDPPLFSSAMPRGDSTTGGVLHRIAEAYVREQPEAEFQRYYLEHADYFSFFGKAAARLTRWALRWVDRHPGRPLRIWFLPRAVDVWFEGMVEYDPAFGRAWQVGAWYDGFDTEAALRAVSVPTTLIHTRWWYDKNGTSYDADGVLKAAMDVDDASRAISSLPDAELVTISGGHLVHFERPRDYVAALEGLAKRCR</sequence>
<protein>
    <submittedName>
        <fullName evidence="2">Alpha/beta hydrolase</fullName>
    </submittedName>
</protein>
<dbReference type="PANTHER" id="PTHR46438">
    <property type="entry name" value="ALPHA/BETA-HYDROLASES SUPERFAMILY PROTEIN"/>
    <property type="match status" value="1"/>
</dbReference>
<dbReference type="InterPro" id="IPR029058">
    <property type="entry name" value="AB_hydrolase_fold"/>
</dbReference>
<evidence type="ECO:0000313" key="3">
    <source>
        <dbReference type="Proteomes" id="UP000633205"/>
    </source>
</evidence>
<proteinExistence type="predicted"/>
<dbReference type="PRINTS" id="PR00111">
    <property type="entry name" value="ABHYDROLASE"/>
</dbReference>
<dbReference type="EMBL" id="BMHO01000001">
    <property type="protein sequence ID" value="GGD33762.1"/>
    <property type="molecule type" value="Genomic_DNA"/>
</dbReference>
<dbReference type="InterPro" id="IPR000073">
    <property type="entry name" value="AB_hydrolase_1"/>
</dbReference>
<keyword evidence="2" id="KW-0378">Hydrolase</keyword>
<reference evidence="2" key="2">
    <citation type="submission" date="2020-09" db="EMBL/GenBank/DDBJ databases">
        <authorList>
            <person name="Sun Q."/>
            <person name="Zhou Y."/>
        </authorList>
    </citation>
    <scope>NUCLEOTIDE SEQUENCE</scope>
    <source>
        <strain evidence="2">CGMCC 1.15152</strain>
    </source>
</reference>
<name>A0A916Y824_9MICO</name>
<keyword evidence="3" id="KW-1185">Reference proteome</keyword>
<dbReference type="Gene3D" id="3.40.50.1820">
    <property type="entry name" value="alpha/beta hydrolase"/>
    <property type="match status" value="1"/>
</dbReference>
<dbReference type="Pfam" id="PF00561">
    <property type="entry name" value="Abhydrolase_1"/>
    <property type="match status" value="1"/>
</dbReference>
<gene>
    <name evidence="2" type="ORF">GCM10010915_12680</name>
</gene>
<dbReference type="Proteomes" id="UP000633205">
    <property type="component" value="Unassembled WGS sequence"/>
</dbReference>
<evidence type="ECO:0000259" key="1">
    <source>
        <dbReference type="Pfam" id="PF00561"/>
    </source>
</evidence>
<dbReference type="GO" id="GO:0016787">
    <property type="term" value="F:hydrolase activity"/>
    <property type="evidence" value="ECO:0007669"/>
    <property type="project" value="UniProtKB-KW"/>
</dbReference>
<reference evidence="2" key="1">
    <citation type="journal article" date="2014" name="Int. J. Syst. Evol. Microbiol.">
        <title>Complete genome sequence of Corynebacterium casei LMG S-19264T (=DSM 44701T), isolated from a smear-ripened cheese.</title>
        <authorList>
            <consortium name="US DOE Joint Genome Institute (JGI-PGF)"/>
            <person name="Walter F."/>
            <person name="Albersmeier A."/>
            <person name="Kalinowski J."/>
            <person name="Ruckert C."/>
        </authorList>
    </citation>
    <scope>NUCLEOTIDE SEQUENCE</scope>
    <source>
        <strain evidence="2">CGMCC 1.15152</strain>
    </source>
</reference>
<dbReference type="AlphaFoldDB" id="A0A916Y824"/>
<dbReference type="SUPFAM" id="SSF53474">
    <property type="entry name" value="alpha/beta-Hydrolases"/>
    <property type="match status" value="1"/>
</dbReference>
<evidence type="ECO:0000313" key="2">
    <source>
        <dbReference type="EMBL" id="GGD33762.1"/>
    </source>
</evidence>